<dbReference type="Proteomes" id="UP000218627">
    <property type="component" value="Unassembled WGS sequence"/>
</dbReference>
<dbReference type="EMBL" id="OBEN01000001">
    <property type="protein sequence ID" value="SNZ10863.1"/>
    <property type="molecule type" value="Genomic_DNA"/>
</dbReference>
<dbReference type="PANTHER" id="PTHR30203">
    <property type="entry name" value="OUTER MEMBRANE CATION EFFLUX PROTEIN"/>
    <property type="match status" value="1"/>
</dbReference>
<dbReference type="InterPro" id="IPR010131">
    <property type="entry name" value="MdtP/NodT-like"/>
</dbReference>
<dbReference type="RefSeq" id="WP_096599945.1">
    <property type="nucleotide sequence ID" value="NZ_OBEN01000001.1"/>
</dbReference>
<dbReference type="OrthoDB" id="10922at2"/>
<proteinExistence type="predicted"/>
<dbReference type="PANTHER" id="PTHR30203:SF24">
    <property type="entry name" value="BLR4935 PROTEIN"/>
    <property type="match status" value="1"/>
</dbReference>
<evidence type="ECO:0000313" key="2">
    <source>
        <dbReference type="EMBL" id="SNZ10863.1"/>
    </source>
</evidence>
<keyword evidence="1" id="KW-0175">Coiled coil</keyword>
<name>A0A285NPK8_9AQUI</name>
<dbReference type="SUPFAM" id="SSF56954">
    <property type="entry name" value="Outer membrane efflux proteins (OEP)"/>
    <property type="match status" value="1"/>
</dbReference>
<evidence type="ECO:0000313" key="3">
    <source>
        <dbReference type="Proteomes" id="UP000218627"/>
    </source>
</evidence>
<protein>
    <submittedName>
        <fullName evidence="2">Outer membrane protein TolC</fullName>
    </submittedName>
</protein>
<sequence length="390" mass="46606">MLLLLLLFALSWGGELDNLISYALENSPKVRQYERLKESIRYKERYSKTLPNPTIYAGFNNLPLNKPYPNSTEPMSGFVVGFSQTYILPVKRDLEALITKNKMLEVEKSIEVIKRELIRDIKITYLEWTYTFKKEEILKSIEKELNNLKRIAEENYKYQKANLADILSVEADKIKLMREISDLHYQREIYKNRIDYLVGKSFELKGEEVNWDTPNFEGIDLTRSPYLRERYAQLESLKLELRRKRVEYLPDIELMVEYMARPSLSDMFSVRLGFTLPIYKSSKENMMVLEKQEEIRSKEEEIRELQLELKRQLKDLKVEYEKNRELLELTQKLLKEKRNELRALELSYSFGKADFRDILRLYREVWELELGRLELELSLKKLIPQLEALL</sequence>
<evidence type="ECO:0000256" key="1">
    <source>
        <dbReference type="SAM" id="Coils"/>
    </source>
</evidence>
<accession>A0A285NPK8</accession>
<dbReference type="GO" id="GO:0015562">
    <property type="term" value="F:efflux transmembrane transporter activity"/>
    <property type="evidence" value="ECO:0007669"/>
    <property type="project" value="InterPro"/>
</dbReference>
<gene>
    <name evidence="2" type="ORF">SAMN06265353_0075</name>
</gene>
<dbReference type="Gene3D" id="1.20.1600.10">
    <property type="entry name" value="Outer membrane efflux proteins (OEP)"/>
    <property type="match status" value="1"/>
</dbReference>
<keyword evidence="3" id="KW-1185">Reference proteome</keyword>
<organism evidence="2 3">
    <name type="scientific">Hydrogenobacter hydrogenophilus</name>
    <dbReference type="NCBI Taxonomy" id="35835"/>
    <lineage>
        <taxon>Bacteria</taxon>
        <taxon>Pseudomonadati</taxon>
        <taxon>Aquificota</taxon>
        <taxon>Aquificia</taxon>
        <taxon>Aquificales</taxon>
        <taxon>Aquificaceae</taxon>
        <taxon>Hydrogenobacter</taxon>
    </lineage>
</organism>
<dbReference type="AlphaFoldDB" id="A0A285NPK8"/>
<reference evidence="3" key="1">
    <citation type="submission" date="2017-09" db="EMBL/GenBank/DDBJ databases">
        <authorList>
            <person name="Varghese N."/>
            <person name="Submissions S."/>
        </authorList>
    </citation>
    <scope>NUCLEOTIDE SEQUENCE [LARGE SCALE GENOMIC DNA]</scope>
    <source>
        <strain evidence="3">DSM 2913</strain>
    </source>
</reference>
<feature type="coiled-coil region" evidence="1">
    <location>
        <begin position="288"/>
        <end position="347"/>
    </location>
</feature>